<organism evidence="9 10">
    <name type="scientific">Pseudolysinimonas yzui</name>
    <dbReference type="NCBI Taxonomy" id="2708254"/>
    <lineage>
        <taxon>Bacteria</taxon>
        <taxon>Bacillati</taxon>
        <taxon>Actinomycetota</taxon>
        <taxon>Actinomycetes</taxon>
        <taxon>Micrococcales</taxon>
        <taxon>Microbacteriaceae</taxon>
        <taxon>Pseudolysinimonas</taxon>
    </lineage>
</organism>
<dbReference type="Proteomes" id="UP000617531">
    <property type="component" value="Unassembled WGS sequence"/>
</dbReference>
<sequence length="345" mass="35193">MTVTGSIHQVSPGKKLPTNVRGLLFVRDQGLLVLWLAIIVIFAFWGAPHFFTVPTGVSILNSASIAAIYAAGVGVGVMTGVLDLSVPATAAFSGVVTALLLKEGAPVAVAILAGLIAGVAIGVINGLIVIRGFNGLIVTIAMLTSLSGVSLLLANNTNISQLTELRFLGTQTYLGIPAPVYIAVVLYAALTIFLRMTRNGMRLLAVGGNAEAARRVGIPVDRYRVAGFAISGFCAAVGGIVTAAYITTAVPGPSIGIVFSAMTAVALAGIPFSGGRGSLPRVALGAVVIATMSAGLLLAKVSSNWSAIITGALLIGGLALNMWTTNMTSKLLLSGQDVPDKKVTR</sequence>
<feature type="transmembrane region" description="Helical" evidence="8">
    <location>
        <begin position="174"/>
        <end position="194"/>
    </location>
</feature>
<dbReference type="InterPro" id="IPR001851">
    <property type="entry name" value="ABC_transp_permease"/>
</dbReference>
<feature type="transmembrane region" description="Helical" evidence="8">
    <location>
        <begin position="225"/>
        <end position="246"/>
    </location>
</feature>
<keyword evidence="2" id="KW-0813">Transport</keyword>
<keyword evidence="5 8" id="KW-0812">Transmembrane</keyword>
<reference evidence="9" key="2">
    <citation type="submission" date="2020-09" db="EMBL/GenBank/DDBJ databases">
        <authorList>
            <person name="Sun Q."/>
            <person name="Zhou Y."/>
        </authorList>
    </citation>
    <scope>NUCLEOTIDE SEQUENCE</scope>
    <source>
        <strain evidence="9">CGMCC 1.16548</strain>
    </source>
</reference>
<feature type="transmembrane region" description="Helical" evidence="8">
    <location>
        <begin position="107"/>
        <end position="128"/>
    </location>
</feature>
<dbReference type="PANTHER" id="PTHR32196">
    <property type="entry name" value="ABC TRANSPORTER PERMEASE PROTEIN YPHD-RELATED-RELATED"/>
    <property type="match status" value="1"/>
</dbReference>
<gene>
    <name evidence="9" type="ORF">GCM10011600_02400</name>
</gene>
<dbReference type="GO" id="GO:0005886">
    <property type="term" value="C:plasma membrane"/>
    <property type="evidence" value="ECO:0007669"/>
    <property type="project" value="UniProtKB-SubCell"/>
</dbReference>
<dbReference type="CDD" id="cd06579">
    <property type="entry name" value="TM_PBP1_transp_AraH_like"/>
    <property type="match status" value="1"/>
</dbReference>
<dbReference type="RefSeq" id="WP_191281558.1">
    <property type="nucleotide sequence ID" value="NZ_BNAI01000001.1"/>
</dbReference>
<feature type="transmembrane region" description="Helical" evidence="8">
    <location>
        <begin position="31"/>
        <end position="51"/>
    </location>
</feature>
<evidence type="ECO:0000256" key="4">
    <source>
        <dbReference type="ARBA" id="ARBA00022519"/>
    </source>
</evidence>
<dbReference type="Pfam" id="PF02653">
    <property type="entry name" value="BPD_transp_2"/>
    <property type="match status" value="1"/>
</dbReference>
<accession>A0A8J3DYM0</accession>
<dbReference type="EMBL" id="BNAI01000001">
    <property type="protein sequence ID" value="GHF05426.1"/>
    <property type="molecule type" value="Genomic_DNA"/>
</dbReference>
<dbReference type="AlphaFoldDB" id="A0A8J3DYM0"/>
<evidence type="ECO:0000256" key="1">
    <source>
        <dbReference type="ARBA" id="ARBA00004651"/>
    </source>
</evidence>
<feature type="transmembrane region" description="Helical" evidence="8">
    <location>
        <begin position="135"/>
        <end position="154"/>
    </location>
</feature>
<evidence type="ECO:0000256" key="5">
    <source>
        <dbReference type="ARBA" id="ARBA00022692"/>
    </source>
</evidence>
<evidence type="ECO:0000256" key="2">
    <source>
        <dbReference type="ARBA" id="ARBA00022448"/>
    </source>
</evidence>
<name>A0A8J3DYM0_9MICO</name>
<feature type="transmembrane region" description="Helical" evidence="8">
    <location>
        <begin position="57"/>
        <end position="77"/>
    </location>
</feature>
<proteinExistence type="predicted"/>
<keyword evidence="4" id="KW-0997">Cell inner membrane</keyword>
<evidence type="ECO:0000256" key="7">
    <source>
        <dbReference type="ARBA" id="ARBA00023136"/>
    </source>
</evidence>
<evidence type="ECO:0000256" key="6">
    <source>
        <dbReference type="ARBA" id="ARBA00022989"/>
    </source>
</evidence>
<feature type="transmembrane region" description="Helical" evidence="8">
    <location>
        <begin position="305"/>
        <end position="323"/>
    </location>
</feature>
<protein>
    <submittedName>
        <fullName evidence="9">Ribose ABC transporter permease</fullName>
    </submittedName>
</protein>
<evidence type="ECO:0000313" key="10">
    <source>
        <dbReference type="Proteomes" id="UP000617531"/>
    </source>
</evidence>
<comment type="caution">
    <text evidence="9">The sequence shown here is derived from an EMBL/GenBank/DDBJ whole genome shotgun (WGS) entry which is preliminary data.</text>
</comment>
<keyword evidence="3" id="KW-1003">Cell membrane</keyword>
<reference evidence="9" key="1">
    <citation type="journal article" date="2014" name="Int. J. Syst. Evol. Microbiol.">
        <title>Complete genome sequence of Corynebacterium casei LMG S-19264T (=DSM 44701T), isolated from a smear-ripened cheese.</title>
        <authorList>
            <consortium name="US DOE Joint Genome Institute (JGI-PGF)"/>
            <person name="Walter F."/>
            <person name="Albersmeier A."/>
            <person name="Kalinowski J."/>
            <person name="Ruckert C."/>
        </authorList>
    </citation>
    <scope>NUCLEOTIDE SEQUENCE</scope>
    <source>
        <strain evidence="9">CGMCC 1.16548</strain>
    </source>
</reference>
<dbReference type="GO" id="GO:0022857">
    <property type="term" value="F:transmembrane transporter activity"/>
    <property type="evidence" value="ECO:0007669"/>
    <property type="project" value="InterPro"/>
</dbReference>
<feature type="transmembrane region" description="Helical" evidence="8">
    <location>
        <begin position="252"/>
        <end position="270"/>
    </location>
</feature>
<keyword evidence="7 8" id="KW-0472">Membrane</keyword>
<evidence type="ECO:0000256" key="8">
    <source>
        <dbReference type="SAM" id="Phobius"/>
    </source>
</evidence>
<evidence type="ECO:0000313" key="9">
    <source>
        <dbReference type="EMBL" id="GHF05426.1"/>
    </source>
</evidence>
<keyword evidence="6 8" id="KW-1133">Transmembrane helix</keyword>
<keyword evidence="10" id="KW-1185">Reference proteome</keyword>
<evidence type="ECO:0000256" key="3">
    <source>
        <dbReference type="ARBA" id="ARBA00022475"/>
    </source>
</evidence>
<dbReference type="PANTHER" id="PTHR32196:SF21">
    <property type="entry name" value="ABC TRANSPORTER PERMEASE PROTEIN YPHD-RELATED"/>
    <property type="match status" value="1"/>
</dbReference>
<comment type="subcellular location">
    <subcellularLocation>
        <location evidence="1">Cell membrane</location>
        <topology evidence="1">Multi-pass membrane protein</topology>
    </subcellularLocation>
</comment>
<feature type="transmembrane region" description="Helical" evidence="8">
    <location>
        <begin position="282"/>
        <end position="299"/>
    </location>
</feature>